<feature type="transmembrane region" description="Helical" evidence="5">
    <location>
        <begin position="79"/>
        <end position="97"/>
    </location>
</feature>
<evidence type="ECO:0000313" key="7">
    <source>
        <dbReference type="EMBL" id="KHJ86736.1"/>
    </source>
</evidence>
<gene>
    <name evidence="7" type="ORF">OESDEN_13504</name>
</gene>
<proteinExistence type="predicted"/>
<feature type="transmembrane region" description="Helical" evidence="5">
    <location>
        <begin position="147"/>
        <end position="170"/>
    </location>
</feature>
<evidence type="ECO:0000259" key="6">
    <source>
        <dbReference type="Pfam" id="PF00324"/>
    </source>
</evidence>
<organism evidence="7 8">
    <name type="scientific">Oesophagostomum dentatum</name>
    <name type="common">Nodular worm</name>
    <dbReference type="NCBI Taxonomy" id="61180"/>
    <lineage>
        <taxon>Eukaryota</taxon>
        <taxon>Metazoa</taxon>
        <taxon>Ecdysozoa</taxon>
        <taxon>Nematoda</taxon>
        <taxon>Chromadorea</taxon>
        <taxon>Rhabditida</taxon>
        <taxon>Rhabditina</taxon>
        <taxon>Rhabditomorpha</taxon>
        <taxon>Strongyloidea</taxon>
        <taxon>Strongylidae</taxon>
        <taxon>Oesophagostomum</taxon>
    </lineage>
</organism>
<sequence length="265" mass="28746">LFFRYPRAGSAYTYAYVGVGELWAFIIGWTIILEYMIGNAAVARSWSGYLDTLVHKSISNFTLSTVGRLSPGGGFFSEYPDVTSFLLIVAVAILVASGSKSSASVNTGFVFMNLGIIAFVTIYGLTYADFSHWTGTDDQGRSKFFPFGLSGTISGAATCFFSFVGFECLATAGEEAKNPKRTIPIATFGSLMIVISAYVIMSATLTLMLDWWEVDPEAAFAAAFQKKGATVANYIITFGALAAMLNNLVSKKNELLRRQICQQKL</sequence>
<feature type="transmembrane region" description="Helical" evidence="5">
    <location>
        <begin position="182"/>
        <end position="209"/>
    </location>
</feature>
<dbReference type="OrthoDB" id="3900342at2759"/>
<dbReference type="PANTHER" id="PTHR43243:SF27">
    <property type="entry name" value="CATIONIC AMINO ACID TRANSPORTER C-TERMINAL DOMAIN-CONTAINING PROTEIN"/>
    <property type="match status" value="1"/>
</dbReference>
<evidence type="ECO:0000256" key="3">
    <source>
        <dbReference type="ARBA" id="ARBA00022989"/>
    </source>
</evidence>
<keyword evidence="2 5" id="KW-0812">Transmembrane</keyword>
<accession>A0A0B1SS77</accession>
<comment type="subcellular location">
    <subcellularLocation>
        <location evidence="1">Membrane</location>
        <topology evidence="1">Multi-pass membrane protein</topology>
    </subcellularLocation>
</comment>
<dbReference type="Pfam" id="PF00324">
    <property type="entry name" value="AA_permease"/>
    <property type="match status" value="1"/>
</dbReference>
<dbReference type="Proteomes" id="UP000053660">
    <property type="component" value="Unassembled WGS sequence"/>
</dbReference>
<name>A0A0B1SS77_OESDE</name>
<dbReference type="AlphaFoldDB" id="A0A0B1SS77"/>
<dbReference type="PANTHER" id="PTHR43243">
    <property type="entry name" value="INNER MEMBRANE TRANSPORTER YGJI-RELATED"/>
    <property type="match status" value="1"/>
</dbReference>
<dbReference type="Gene3D" id="1.20.1740.10">
    <property type="entry name" value="Amino acid/polyamine transporter I"/>
    <property type="match status" value="1"/>
</dbReference>
<feature type="domain" description="Amino acid permease/ SLC12A" evidence="6">
    <location>
        <begin position="4"/>
        <end position="249"/>
    </location>
</feature>
<keyword evidence="3 5" id="KW-1133">Transmembrane helix</keyword>
<evidence type="ECO:0000256" key="2">
    <source>
        <dbReference type="ARBA" id="ARBA00022692"/>
    </source>
</evidence>
<evidence type="ECO:0000256" key="4">
    <source>
        <dbReference type="ARBA" id="ARBA00023136"/>
    </source>
</evidence>
<keyword evidence="8" id="KW-1185">Reference proteome</keyword>
<keyword evidence="4 5" id="KW-0472">Membrane</keyword>
<protein>
    <submittedName>
        <fullName evidence="7">High affinity cationic amino acid transporter 1 domain protein</fullName>
    </submittedName>
</protein>
<feature type="transmembrane region" description="Helical" evidence="5">
    <location>
        <begin position="109"/>
        <end position="127"/>
    </location>
</feature>
<dbReference type="GO" id="GO:0005886">
    <property type="term" value="C:plasma membrane"/>
    <property type="evidence" value="ECO:0007669"/>
    <property type="project" value="TreeGrafter"/>
</dbReference>
<evidence type="ECO:0000313" key="8">
    <source>
        <dbReference type="Proteomes" id="UP000053660"/>
    </source>
</evidence>
<feature type="transmembrane region" description="Helical" evidence="5">
    <location>
        <begin position="12"/>
        <end position="37"/>
    </location>
</feature>
<reference evidence="7 8" key="1">
    <citation type="submission" date="2014-03" db="EMBL/GenBank/DDBJ databases">
        <title>Draft genome of the hookworm Oesophagostomum dentatum.</title>
        <authorList>
            <person name="Mitreva M."/>
        </authorList>
    </citation>
    <scope>NUCLEOTIDE SEQUENCE [LARGE SCALE GENOMIC DNA]</scope>
    <source>
        <strain evidence="7 8">OD-Hann</strain>
    </source>
</reference>
<feature type="non-terminal residue" evidence="7">
    <location>
        <position position="1"/>
    </location>
</feature>
<dbReference type="EMBL" id="KN559540">
    <property type="protein sequence ID" value="KHJ86736.1"/>
    <property type="molecule type" value="Genomic_DNA"/>
</dbReference>
<dbReference type="GO" id="GO:0015171">
    <property type="term" value="F:amino acid transmembrane transporter activity"/>
    <property type="evidence" value="ECO:0007669"/>
    <property type="project" value="TreeGrafter"/>
</dbReference>
<dbReference type="InterPro" id="IPR004841">
    <property type="entry name" value="AA-permease/SLC12A_dom"/>
</dbReference>
<feature type="transmembrane region" description="Helical" evidence="5">
    <location>
        <begin position="229"/>
        <end position="249"/>
    </location>
</feature>
<evidence type="ECO:0000256" key="1">
    <source>
        <dbReference type="ARBA" id="ARBA00004141"/>
    </source>
</evidence>
<evidence type="ECO:0000256" key="5">
    <source>
        <dbReference type="SAM" id="Phobius"/>
    </source>
</evidence>